<dbReference type="EMBL" id="JAEAOA010001046">
    <property type="protein sequence ID" value="KAK3600742.1"/>
    <property type="molecule type" value="Genomic_DNA"/>
</dbReference>
<dbReference type="SUPFAM" id="SSF54695">
    <property type="entry name" value="POZ domain"/>
    <property type="match status" value="1"/>
</dbReference>
<organism evidence="2 3">
    <name type="scientific">Potamilus streckersoni</name>
    <dbReference type="NCBI Taxonomy" id="2493646"/>
    <lineage>
        <taxon>Eukaryota</taxon>
        <taxon>Metazoa</taxon>
        <taxon>Spiralia</taxon>
        <taxon>Lophotrochozoa</taxon>
        <taxon>Mollusca</taxon>
        <taxon>Bivalvia</taxon>
        <taxon>Autobranchia</taxon>
        <taxon>Heteroconchia</taxon>
        <taxon>Palaeoheterodonta</taxon>
        <taxon>Unionida</taxon>
        <taxon>Unionoidea</taxon>
        <taxon>Unionidae</taxon>
        <taxon>Ambleminae</taxon>
        <taxon>Lampsilini</taxon>
        <taxon>Potamilus</taxon>
    </lineage>
</organism>
<reference evidence="2" key="3">
    <citation type="submission" date="2023-05" db="EMBL/GenBank/DDBJ databases">
        <authorList>
            <person name="Smith C.H."/>
        </authorList>
    </citation>
    <scope>NUCLEOTIDE SEQUENCE</scope>
    <source>
        <strain evidence="2">CHS0354</strain>
        <tissue evidence="2">Mantle</tissue>
    </source>
</reference>
<evidence type="ECO:0000259" key="1">
    <source>
        <dbReference type="Pfam" id="PF00651"/>
    </source>
</evidence>
<accession>A0AAE0SYX6</accession>
<dbReference type="InterPro" id="IPR000210">
    <property type="entry name" value="BTB/POZ_dom"/>
</dbReference>
<comment type="caution">
    <text evidence="2">The sequence shown here is derived from an EMBL/GenBank/DDBJ whole genome shotgun (WGS) entry which is preliminary data.</text>
</comment>
<reference evidence="2" key="2">
    <citation type="journal article" date="2021" name="Genome Biol. Evol.">
        <title>Developing a high-quality reference genome for a parasitic bivalve with doubly uniparental inheritance (Bivalvia: Unionida).</title>
        <authorList>
            <person name="Smith C.H."/>
        </authorList>
    </citation>
    <scope>NUCLEOTIDE SEQUENCE</scope>
    <source>
        <strain evidence="2">CHS0354</strain>
        <tissue evidence="2">Mantle</tissue>
    </source>
</reference>
<protein>
    <recommendedName>
        <fullName evidence="1">BTB domain-containing protein</fullName>
    </recommendedName>
</protein>
<gene>
    <name evidence="2" type="ORF">CHS0354_017031</name>
</gene>
<evidence type="ECO:0000313" key="2">
    <source>
        <dbReference type="EMBL" id="KAK3600742.1"/>
    </source>
</evidence>
<dbReference type="InterPro" id="IPR011333">
    <property type="entry name" value="SKP1/BTB/POZ_sf"/>
</dbReference>
<reference evidence="2" key="1">
    <citation type="journal article" date="2021" name="Genome Biol. Evol.">
        <title>A High-Quality Reference Genome for a Parasitic Bivalve with Doubly Uniparental Inheritance (Bivalvia: Unionida).</title>
        <authorList>
            <person name="Smith C.H."/>
        </authorList>
    </citation>
    <scope>NUCLEOTIDE SEQUENCE</scope>
    <source>
        <strain evidence="2">CHS0354</strain>
    </source>
</reference>
<sequence>MITFGYLFPLVTIGLNDHGWVLIPLVAIGLNVQGWVLIPLVTIGFNDQLEDISSTWRPSAPLGGHQLHFAKFPLIQGSDVLAQMIEKSADQSKLVIDNVAYEDILMFLECLHPKTLESITDKNLQPVLSIAKRFEHKGILKKCDVLFNNSGSHGILRMKCTPNTSLILTWQKNMDWTMRFE</sequence>
<feature type="domain" description="BTB" evidence="1">
    <location>
        <begin position="63"/>
        <end position="147"/>
    </location>
</feature>
<dbReference type="Proteomes" id="UP001195483">
    <property type="component" value="Unassembled WGS sequence"/>
</dbReference>
<evidence type="ECO:0000313" key="3">
    <source>
        <dbReference type="Proteomes" id="UP001195483"/>
    </source>
</evidence>
<name>A0AAE0SYX6_9BIVA</name>
<dbReference type="Gene3D" id="3.30.710.10">
    <property type="entry name" value="Potassium Channel Kv1.1, Chain A"/>
    <property type="match status" value="1"/>
</dbReference>
<keyword evidence="3" id="KW-1185">Reference proteome</keyword>
<proteinExistence type="predicted"/>
<dbReference type="AlphaFoldDB" id="A0AAE0SYX6"/>
<dbReference type="Pfam" id="PF00651">
    <property type="entry name" value="BTB"/>
    <property type="match status" value="1"/>
</dbReference>